<keyword evidence="2" id="KW-0808">Transferase</keyword>
<keyword evidence="2" id="KW-0489">Methyltransferase</keyword>
<comment type="caution">
    <text evidence="2">The sequence shown here is derived from an EMBL/GenBank/DDBJ whole genome shotgun (WGS) entry which is preliminary data.</text>
</comment>
<evidence type="ECO:0000313" key="2">
    <source>
        <dbReference type="EMBL" id="MPN27421.1"/>
    </source>
</evidence>
<dbReference type="EC" id="2.1.1.217" evidence="2"/>
<accession>A0A645GKC9</accession>
<dbReference type="AlphaFoldDB" id="A0A645GKC9"/>
<dbReference type="PANTHER" id="PTHR38451:SF1">
    <property type="entry name" value="TRNA (ADENINE(22)-N(1))-METHYLTRANSFERASE"/>
    <property type="match status" value="1"/>
</dbReference>
<dbReference type="InterPro" id="IPR006901">
    <property type="entry name" value="TrmK"/>
</dbReference>
<dbReference type="GO" id="GO:0032259">
    <property type="term" value="P:methylation"/>
    <property type="evidence" value="ECO:0007669"/>
    <property type="project" value="UniProtKB-KW"/>
</dbReference>
<dbReference type="Pfam" id="PF04816">
    <property type="entry name" value="TrmK"/>
    <property type="match status" value="1"/>
</dbReference>
<keyword evidence="1" id="KW-0812">Transmembrane</keyword>
<protein>
    <submittedName>
        <fullName evidence="2">tRNA (Adenine(22)-N(1))-methyltransferase</fullName>
        <ecNumber evidence="2">2.1.1.217</ecNumber>
    </submittedName>
</protein>
<organism evidence="2">
    <name type="scientific">bioreactor metagenome</name>
    <dbReference type="NCBI Taxonomy" id="1076179"/>
    <lineage>
        <taxon>unclassified sequences</taxon>
        <taxon>metagenomes</taxon>
        <taxon>ecological metagenomes</taxon>
    </lineage>
</organism>
<dbReference type="Gene3D" id="3.40.50.150">
    <property type="entry name" value="Vaccinia Virus protein VP39"/>
    <property type="match status" value="1"/>
</dbReference>
<proteinExistence type="predicted"/>
<dbReference type="GO" id="GO:0160105">
    <property type="term" value="F:tRNA (adenine(22)-N1)-methyltransferase activity"/>
    <property type="evidence" value="ECO:0007669"/>
    <property type="project" value="UniProtKB-EC"/>
</dbReference>
<gene>
    <name evidence="2" type="primary">trmK_11</name>
    <name evidence="2" type="ORF">SDC9_174854</name>
</gene>
<name>A0A645GKC9_9ZZZZ</name>
<sequence>MAAAIAGMGGGTILEILAGSPAVVASLSYLLLQPMTQAGQVRVYLQEQGWQIVKEAILEERGILYQIILAQPGVMKPLSSLEAQYGPLLLAENPPLLAVAVQQRLEGLRRVLGQLSKSDSPLSHEKKLRCQEQIKEGEALLQCLIPAEKSVNESMNTPRLI</sequence>
<dbReference type="InterPro" id="IPR029063">
    <property type="entry name" value="SAM-dependent_MTases_sf"/>
</dbReference>
<dbReference type="EMBL" id="VSSQ01077309">
    <property type="protein sequence ID" value="MPN27421.1"/>
    <property type="molecule type" value="Genomic_DNA"/>
</dbReference>
<reference evidence="2" key="1">
    <citation type="submission" date="2019-08" db="EMBL/GenBank/DDBJ databases">
        <authorList>
            <person name="Kucharzyk K."/>
            <person name="Murdoch R.W."/>
            <person name="Higgins S."/>
            <person name="Loffler F."/>
        </authorList>
    </citation>
    <scope>NUCLEOTIDE SEQUENCE</scope>
</reference>
<keyword evidence="1" id="KW-0472">Membrane</keyword>
<feature type="transmembrane region" description="Helical" evidence="1">
    <location>
        <begin position="12"/>
        <end position="32"/>
    </location>
</feature>
<dbReference type="PANTHER" id="PTHR38451">
    <property type="entry name" value="TRNA (ADENINE(22)-N(1))-METHYLTRANSFERASE"/>
    <property type="match status" value="1"/>
</dbReference>
<evidence type="ECO:0000256" key="1">
    <source>
        <dbReference type="SAM" id="Phobius"/>
    </source>
</evidence>
<keyword evidence="1" id="KW-1133">Transmembrane helix</keyword>